<dbReference type="Proteomes" id="UP001165667">
    <property type="component" value="Unassembled WGS sequence"/>
</dbReference>
<organism evidence="2 3">
    <name type="scientific">Lichenifustis flavocetrariae</name>
    <dbReference type="NCBI Taxonomy" id="2949735"/>
    <lineage>
        <taxon>Bacteria</taxon>
        <taxon>Pseudomonadati</taxon>
        <taxon>Pseudomonadota</taxon>
        <taxon>Alphaproteobacteria</taxon>
        <taxon>Hyphomicrobiales</taxon>
        <taxon>Lichenihabitantaceae</taxon>
        <taxon>Lichenifustis</taxon>
    </lineage>
</organism>
<name>A0AA41Z153_9HYPH</name>
<evidence type="ECO:0000313" key="2">
    <source>
        <dbReference type="EMBL" id="MCW6512284.1"/>
    </source>
</evidence>
<sequence>MQHIVFDVEDELFTLRERFDYVLIGGDDADAPISEATAGELAITLLELGVSDILQLNDLGLAGHSTVWKRHSTGASSTATANESKTTHGA</sequence>
<dbReference type="AlphaFoldDB" id="A0AA41Z153"/>
<dbReference type="RefSeq" id="WP_282588660.1">
    <property type="nucleotide sequence ID" value="NZ_JAMOIM010000045.1"/>
</dbReference>
<evidence type="ECO:0000256" key="1">
    <source>
        <dbReference type="SAM" id="MobiDB-lite"/>
    </source>
</evidence>
<feature type="compositionally biased region" description="Polar residues" evidence="1">
    <location>
        <begin position="73"/>
        <end position="90"/>
    </location>
</feature>
<evidence type="ECO:0000313" key="3">
    <source>
        <dbReference type="Proteomes" id="UP001165667"/>
    </source>
</evidence>
<proteinExistence type="predicted"/>
<keyword evidence="3" id="KW-1185">Reference proteome</keyword>
<accession>A0AA41Z153</accession>
<protein>
    <submittedName>
        <fullName evidence="2">Uncharacterized protein</fullName>
    </submittedName>
</protein>
<feature type="region of interest" description="Disordered" evidence="1">
    <location>
        <begin position="71"/>
        <end position="90"/>
    </location>
</feature>
<reference evidence="2" key="1">
    <citation type="submission" date="2022-05" db="EMBL/GenBank/DDBJ databases">
        <authorList>
            <person name="Pankratov T."/>
        </authorList>
    </citation>
    <scope>NUCLEOTIDE SEQUENCE</scope>
    <source>
        <strain evidence="2">BP6-180914</strain>
    </source>
</reference>
<dbReference type="EMBL" id="JAMOIM010000045">
    <property type="protein sequence ID" value="MCW6512284.1"/>
    <property type="molecule type" value="Genomic_DNA"/>
</dbReference>
<comment type="caution">
    <text evidence="2">The sequence shown here is derived from an EMBL/GenBank/DDBJ whole genome shotgun (WGS) entry which is preliminary data.</text>
</comment>
<gene>
    <name evidence="2" type="ORF">M8523_30645</name>
</gene>